<name>A0ABR1BR87_NECAM</name>
<keyword evidence="2" id="KW-0732">Signal</keyword>
<feature type="compositionally biased region" description="Basic and acidic residues" evidence="1">
    <location>
        <begin position="360"/>
        <end position="380"/>
    </location>
</feature>
<gene>
    <name evidence="3" type="primary">Necator_chrI.g2289</name>
    <name evidence="3" type="ORF">RB195_006162</name>
</gene>
<feature type="compositionally biased region" description="Polar residues" evidence="1">
    <location>
        <begin position="603"/>
        <end position="618"/>
    </location>
</feature>
<feature type="compositionally biased region" description="Basic residues" evidence="1">
    <location>
        <begin position="381"/>
        <end position="390"/>
    </location>
</feature>
<keyword evidence="4" id="KW-1185">Reference proteome</keyword>
<feature type="signal peptide" evidence="2">
    <location>
        <begin position="1"/>
        <end position="18"/>
    </location>
</feature>
<evidence type="ECO:0000256" key="1">
    <source>
        <dbReference type="SAM" id="MobiDB-lite"/>
    </source>
</evidence>
<dbReference type="Proteomes" id="UP001303046">
    <property type="component" value="Unassembled WGS sequence"/>
</dbReference>
<sequence>MSLRILFLLSAIAFTSYGSRCKFRESRVNEQVIRVPRNCRGKAWMAGEEYWSSVGYDGRLKDGRTTNDFLTFPQSGGGQVRDGWVAYWITKSRYGQGVHYEVFGHAYVRSDGRVCAWFAGRDRDAIELCEGFRVLSRSRTNPNEEVPFEWVLAGYARPRESIGFHHHRIAKYEWSAEDVFYGDANLRERTFRGVSPNSRFFNELTAPDQFIRKVWVLRRKPEAVAALEATESRAPYYPRYEARGYPQRYGPSFPRGDEAMRGYLPEIQGAASQSLPAIGEGAQPGWPRRPAAQERRDERVRPDHRTASIGSEARPDHRTASVGSGVRSGWPYSGRQSDIPTDVESDVDSRTDSVGGEVQPDWRRLEGREEQRRVDVEPSHRHGHRPHVTHVVKPTDPNEILADTEQIESSQERPEWPARPAAQERQEEEKEAETTPPSQPREPVRFRYVKPPVILTDQHGRRYQTKQENGQTFYYADPHIQEATADRSEQRGADTRQTPDVEGWRPVESQTRPDHDHRHAQAQDRQTYQEHLRQMQDYEARRRAHHEEYRRQLEQRRLEAQRRRAEEEKRRAEQFAREEERRRQEEERYREVPEVLDLEGGLSQISPSQTEVNDNSGEISEYPERLPPPRPLSKEEVENDVV</sequence>
<organism evidence="3 4">
    <name type="scientific">Necator americanus</name>
    <name type="common">Human hookworm</name>
    <dbReference type="NCBI Taxonomy" id="51031"/>
    <lineage>
        <taxon>Eukaryota</taxon>
        <taxon>Metazoa</taxon>
        <taxon>Ecdysozoa</taxon>
        <taxon>Nematoda</taxon>
        <taxon>Chromadorea</taxon>
        <taxon>Rhabditida</taxon>
        <taxon>Rhabditina</taxon>
        <taxon>Rhabditomorpha</taxon>
        <taxon>Strongyloidea</taxon>
        <taxon>Ancylostomatidae</taxon>
        <taxon>Bunostominae</taxon>
        <taxon>Necator</taxon>
    </lineage>
</organism>
<evidence type="ECO:0000256" key="2">
    <source>
        <dbReference type="SAM" id="SignalP"/>
    </source>
</evidence>
<reference evidence="3 4" key="1">
    <citation type="submission" date="2023-08" db="EMBL/GenBank/DDBJ databases">
        <title>A Necator americanus chromosomal reference genome.</title>
        <authorList>
            <person name="Ilik V."/>
            <person name="Petrzelkova K.J."/>
            <person name="Pardy F."/>
            <person name="Fuh T."/>
            <person name="Niatou-Singa F.S."/>
            <person name="Gouil Q."/>
            <person name="Baker L."/>
            <person name="Ritchie M.E."/>
            <person name="Jex A.R."/>
            <person name="Gazzola D."/>
            <person name="Li H."/>
            <person name="Toshio Fujiwara R."/>
            <person name="Zhan B."/>
            <person name="Aroian R.V."/>
            <person name="Pafco B."/>
            <person name="Schwarz E.M."/>
        </authorList>
    </citation>
    <scope>NUCLEOTIDE SEQUENCE [LARGE SCALE GENOMIC DNA]</scope>
    <source>
        <strain evidence="3 4">Aroian</strain>
        <tissue evidence="3">Whole animal</tissue>
    </source>
</reference>
<feature type="chain" id="PRO_5045482553" evidence="2">
    <location>
        <begin position="19"/>
        <end position="642"/>
    </location>
</feature>
<evidence type="ECO:0000313" key="3">
    <source>
        <dbReference type="EMBL" id="KAK6728929.1"/>
    </source>
</evidence>
<feature type="compositionally biased region" description="Basic and acidic residues" evidence="1">
    <location>
        <begin position="291"/>
        <end position="306"/>
    </location>
</feature>
<feature type="region of interest" description="Disordered" evidence="1">
    <location>
        <begin position="274"/>
        <end position="642"/>
    </location>
</feature>
<comment type="caution">
    <text evidence="3">The sequence shown here is derived from an EMBL/GenBank/DDBJ whole genome shotgun (WGS) entry which is preliminary data.</text>
</comment>
<proteinExistence type="predicted"/>
<accession>A0ABR1BR87</accession>
<feature type="compositionally biased region" description="Basic and acidic residues" evidence="1">
    <location>
        <begin position="484"/>
        <end position="593"/>
    </location>
</feature>
<feature type="compositionally biased region" description="Basic and acidic residues" evidence="1">
    <location>
        <begin position="410"/>
        <end position="428"/>
    </location>
</feature>
<protein>
    <submittedName>
        <fullName evidence="3">Uncharacterized protein</fullName>
    </submittedName>
</protein>
<dbReference type="EMBL" id="JAVFWL010000001">
    <property type="protein sequence ID" value="KAK6728929.1"/>
    <property type="molecule type" value="Genomic_DNA"/>
</dbReference>
<evidence type="ECO:0000313" key="4">
    <source>
        <dbReference type="Proteomes" id="UP001303046"/>
    </source>
</evidence>